<reference evidence="1 2" key="1">
    <citation type="journal article" date="2015" name="Genome Announc.">
        <title>Draft Genome Sequence of Clostridium tyrobutyricum Strain DIVETGP, Isolated from Cow's Milk for Grana Padano Production.</title>
        <authorList>
            <person name="Soggiu A."/>
            <person name="Piras C."/>
            <person name="Gaiarsa S."/>
            <person name="Sassera D."/>
            <person name="Roncada P."/>
            <person name="Bendixen E."/>
            <person name="Brasca M."/>
            <person name="Bonizzi L."/>
        </authorList>
    </citation>
    <scope>NUCLEOTIDE SEQUENCE [LARGE SCALE GENOMIC DNA]</scope>
    <source>
        <strain evidence="1 2">DIVETGP</strain>
    </source>
</reference>
<dbReference type="RefSeq" id="WP_017895077.1">
    <property type="nucleotide sequence ID" value="NZ_CBXI010000040.1"/>
</dbReference>
<accession>W6N690</accession>
<evidence type="ECO:0000313" key="1">
    <source>
        <dbReference type="EMBL" id="CDL92163.1"/>
    </source>
</evidence>
<name>W6N690_CLOTY</name>
<sequence>MQYTEEGLKNLIEGIKKRDNDFIYTLQMDFIGAMKDQYYKYIGKEFGNSDEDDVINISLHKIVSSIHMFRGNTWKEFKGYVFKIIINTVINYRRTLMRKANAEILEYSYHNITESLENKVISKIIYSYIIENSNLSKRENEYKMAILKHGSIEEYLRENDGNPRALNQAGYRMRQKLRKTMEEHGIKFDF</sequence>
<dbReference type="GO" id="GO:0006352">
    <property type="term" value="P:DNA-templated transcription initiation"/>
    <property type="evidence" value="ECO:0007669"/>
    <property type="project" value="InterPro"/>
</dbReference>
<dbReference type="SUPFAM" id="SSF88946">
    <property type="entry name" value="Sigma2 domain of RNA polymerase sigma factors"/>
    <property type="match status" value="1"/>
</dbReference>
<dbReference type="AlphaFoldDB" id="W6N690"/>
<dbReference type="Gene3D" id="1.10.1740.10">
    <property type="match status" value="1"/>
</dbReference>
<dbReference type="InterPro" id="IPR013325">
    <property type="entry name" value="RNA_pol_sigma_r2"/>
</dbReference>
<proteinExistence type="predicted"/>
<evidence type="ECO:0000313" key="2">
    <source>
        <dbReference type="Proteomes" id="UP000019482"/>
    </source>
</evidence>
<dbReference type="GO" id="GO:0003700">
    <property type="term" value="F:DNA-binding transcription factor activity"/>
    <property type="evidence" value="ECO:0007669"/>
    <property type="project" value="InterPro"/>
</dbReference>
<protein>
    <submittedName>
        <fullName evidence="1">Uncharacterized protein</fullName>
    </submittedName>
</protein>
<dbReference type="Proteomes" id="UP000019482">
    <property type="component" value="Unassembled WGS sequence"/>
</dbReference>
<gene>
    <name evidence="1" type="ORF">CTDIVETGP_2233</name>
</gene>
<dbReference type="EMBL" id="CBXI010000040">
    <property type="protein sequence ID" value="CDL92163.1"/>
    <property type="molecule type" value="Genomic_DNA"/>
</dbReference>
<keyword evidence="2" id="KW-1185">Reference proteome</keyword>
<dbReference type="OrthoDB" id="1896383at2"/>
<comment type="caution">
    <text evidence="1">The sequence shown here is derived from an EMBL/GenBank/DDBJ whole genome shotgun (WGS) entry which is preliminary data.</text>
</comment>
<organism evidence="1 2">
    <name type="scientific">Clostridium tyrobutyricum DIVETGP</name>
    <dbReference type="NCBI Taxonomy" id="1408889"/>
    <lineage>
        <taxon>Bacteria</taxon>
        <taxon>Bacillati</taxon>
        <taxon>Bacillota</taxon>
        <taxon>Clostridia</taxon>
        <taxon>Eubacteriales</taxon>
        <taxon>Clostridiaceae</taxon>
        <taxon>Clostridium</taxon>
    </lineage>
</organism>
<dbReference type="GeneID" id="29420605"/>